<protein>
    <recommendedName>
        <fullName evidence="3">Phage ABA sandwich domain-containing protein</fullName>
    </recommendedName>
</protein>
<gene>
    <name evidence="1" type="ORF">NDK47_21260</name>
</gene>
<dbReference type="EMBL" id="CP098755">
    <property type="protein sequence ID" value="USG64646.1"/>
    <property type="molecule type" value="Genomic_DNA"/>
</dbReference>
<keyword evidence="2" id="KW-1185">Reference proteome</keyword>
<sequence length="125" mass="14491">MYLSKEQAMELHKLGFLKTYYEGEIAPFDFYSYNAEEWILGGRILPQGDLLAPEEVISGGIWLPSVQDMLYWLSDHNFTFTIECKEKGYGYKVNACKEGKNFMEKGGTLEFALYKLIVKILEHKM</sequence>
<evidence type="ECO:0000313" key="1">
    <source>
        <dbReference type="EMBL" id="USG64646.1"/>
    </source>
</evidence>
<proteinExistence type="predicted"/>
<name>A0ABY4WJ14_9BACL</name>
<evidence type="ECO:0008006" key="3">
    <source>
        <dbReference type="Google" id="ProtNLM"/>
    </source>
</evidence>
<organism evidence="1 2">
    <name type="scientific">Brevibacillus ruminantium</name>
    <dbReference type="NCBI Taxonomy" id="2950604"/>
    <lineage>
        <taxon>Bacteria</taxon>
        <taxon>Bacillati</taxon>
        <taxon>Bacillota</taxon>
        <taxon>Bacilli</taxon>
        <taxon>Bacillales</taxon>
        <taxon>Paenibacillaceae</taxon>
        <taxon>Brevibacillus</taxon>
    </lineage>
</organism>
<dbReference type="Proteomes" id="UP001056500">
    <property type="component" value="Chromosome"/>
</dbReference>
<dbReference type="RefSeq" id="WP_251871757.1">
    <property type="nucleotide sequence ID" value="NZ_CP098755.1"/>
</dbReference>
<accession>A0ABY4WJ14</accession>
<reference evidence="1" key="1">
    <citation type="submission" date="2022-06" db="EMBL/GenBank/DDBJ databases">
        <title>Genome sequencing of Brevibacillus sp. BB3-R1.</title>
        <authorList>
            <person name="Heo J."/>
            <person name="Lee D."/>
            <person name="Won M."/>
            <person name="Han B.-H."/>
            <person name="Hong S.-B."/>
            <person name="Kwon S.-W."/>
        </authorList>
    </citation>
    <scope>NUCLEOTIDE SEQUENCE</scope>
    <source>
        <strain evidence="1">BB3-R1</strain>
    </source>
</reference>
<evidence type="ECO:0000313" key="2">
    <source>
        <dbReference type="Proteomes" id="UP001056500"/>
    </source>
</evidence>